<sequence>MEKEKRMYALVTGGSRGIGRAVCIRLAQMGFRVLVNCVSRVSEAEETLRLIREAGSDGEILQFDVSDRAQTAKILDAWKDNHPEDYIQVLVNNAGIRRDNILALMPAEDWDKVLEIALGGFYNVTQPLLQPMMFHRWGRIITLASVSGLKGMPGQANYSAAKGGVIAATKALAQEVARKGVTVNAVAPGFIRTDMTDGLNEAELVKDIPARRFGTPEEVAALVGFLVSPEAGYITGEVISVNGGLYT</sequence>
<dbReference type="Pfam" id="PF13561">
    <property type="entry name" value="adh_short_C2"/>
    <property type="match status" value="1"/>
</dbReference>
<dbReference type="KEGG" id="bsa:Bacsa_3283"/>
<dbReference type="InterPro" id="IPR002347">
    <property type="entry name" value="SDR_fam"/>
</dbReference>
<proteinExistence type="inferred from homology"/>
<dbReference type="EC" id="1.1.1.100" evidence="4"/>
<gene>
    <name evidence="4" type="ordered locus">Bacsa_3283</name>
</gene>
<name>F0R555_PHOSB</name>
<dbReference type="InterPro" id="IPR036291">
    <property type="entry name" value="NAD(P)-bd_dom_sf"/>
</dbReference>
<dbReference type="PRINTS" id="PR00080">
    <property type="entry name" value="SDRFAMILY"/>
</dbReference>
<dbReference type="OrthoDB" id="9803333at2"/>
<evidence type="ECO:0000313" key="5">
    <source>
        <dbReference type="Proteomes" id="UP000007486"/>
    </source>
</evidence>
<dbReference type="NCBIfam" id="NF004200">
    <property type="entry name" value="PRK05653.1-5"/>
    <property type="match status" value="1"/>
</dbReference>
<evidence type="ECO:0000256" key="1">
    <source>
        <dbReference type="ARBA" id="ARBA00006484"/>
    </source>
</evidence>
<accession>F0R555</accession>
<dbReference type="SUPFAM" id="SSF51735">
    <property type="entry name" value="NAD(P)-binding Rossmann-fold domains"/>
    <property type="match status" value="1"/>
</dbReference>
<dbReference type="RefSeq" id="WP_013619168.1">
    <property type="nucleotide sequence ID" value="NC_015164.1"/>
</dbReference>
<dbReference type="InterPro" id="IPR057326">
    <property type="entry name" value="KR_dom"/>
</dbReference>
<organism evidence="4 5">
    <name type="scientific">Phocaeicola salanitronis (strain DSM 18170 / JCM 13657 / CCUG 60908 / BL78)</name>
    <name type="common">Bacteroides salanitronis</name>
    <dbReference type="NCBI Taxonomy" id="667015"/>
    <lineage>
        <taxon>Bacteria</taxon>
        <taxon>Pseudomonadati</taxon>
        <taxon>Bacteroidota</taxon>
        <taxon>Bacteroidia</taxon>
        <taxon>Bacteroidales</taxon>
        <taxon>Bacteroidaceae</taxon>
        <taxon>Phocaeicola</taxon>
    </lineage>
</organism>
<dbReference type="STRING" id="667015.Bacsa_3283"/>
<dbReference type="PRINTS" id="PR00081">
    <property type="entry name" value="GDHRDH"/>
</dbReference>
<evidence type="ECO:0000256" key="2">
    <source>
        <dbReference type="ARBA" id="ARBA00023002"/>
    </source>
</evidence>
<dbReference type="Gene3D" id="3.40.50.720">
    <property type="entry name" value="NAD(P)-binding Rossmann-like Domain"/>
    <property type="match status" value="1"/>
</dbReference>
<dbReference type="AlphaFoldDB" id="F0R555"/>
<dbReference type="HOGENOM" id="CLU_010194_1_3_10"/>
<feature type="domain" description="Ketoreductase" evidence="3">
    <location>
        <begin position="10"/>
        <end position="194"/>
    </location>
</feature>
<dbReference type="CDD" id="cd05333">
    <property type="entry name" value="BKR_SDR_c"/>
    <property type="match status" value="1"/>
</dbReference>
<evidence type="ECO:0000259" key="3">
    <source>
        <dbReference type="SMART" id="SM00822"/>
    </source>
</evidence>
<dbReference type="PANTHER" id="PTHR42879">
    <property type="entry name" value="3-OXOACYL-(ACYL-CARRIER-PROTEIN) REDUCTASE"/>
    <property type="match status" value="1"/>
</dbReference>
<evidence type="ECO:0000313" key="4">
    <source>
        <dbReference type="EMBL" id="ADY37809.1"/>
    </source>
</evidence>
<protein>
    <submittedName>
        <fullName evidence="4">3-oxoacyl-(Acyl-carrier-protein) reductase</fullName>
        <ecNumber evidence="4">1.1.1.100</ecNumber>
    </submittedName>
</protein>
<dbReference type="Proteomes" id="UP000007486">
    <property type="component" value="Chromosome"/>
</dbReference>
<keyword evidence="5" id="KW-1185">Reference proteome</keyword>
<comment type="similarity">
    <text evidence="1">Belongs to the short-chain dehydrogenases/reductases (SDR) family.</text>
</comment>
<dbReference type="FunFam" id="3.40.50.720:FF:000173">
    <property type="entry name" value="3-oxoacyl-[acyl-carrier protein] reductase"/>
    <property type="match status" value="1"/>
</dbReference>
<dbReference type="NCBIfam" id="NF009466">
    <property type="entry name" value="PRK12826.1-2"/>
    <property type="match status" value="1"/>
</dbReference>
<reference evidence="4 5" key="1">
    <citation type="journal article" date="2011" name="Stand. Genomic Sci.">
        <title>Complete genome sequence of Bacteroides salanitronis type strain (BL78).</title>
        <authorList>
            <person name="Gronow S."/>
            <person name="Held B."/>
            <person name="Lucas S."/>
            <person name="Lapidus A."/>
            <person name="Del Rio T.G."/>
            <person name="Nolan M."/>
            <person name="Tice H."/>
            <person name="Deshpande S."/>
            <person name="Cheng J.F."/>
            <person name="Pitluck S."/>
            <person name="Liolios K."/>
            <person name="Pagani I."/>
            <person name="Ivanova N."/>
            <person name="Mavromatis K."/>
            <person name="Pati A."/>
            <person name="Tapia R."/>
            <person name="Han C."/>
            <person name="Goodwin L."/>
            <person name="Chen A."/>
            <person name="Palaniappan K."/>
            <person name="Land M."/>
            <person name="Hauser L."/>
            <person name="Chang Y.J."/>
            <person name="Jeffries C.D."/>
            <person name="Brambilla E.M."/>
            <person name="Rohde M."/>
            <person name="Goker M."/>
            <person name="Detter J.C."/>
            <person name="Woyke T."/>
            <person name="Bristow J."/>
            <person name="Markowitz V."/>
            <person name="Hugenholtz P."/>
            <person name="Kyrpides N.C."/>
            <person name="Klenk H.P."/>
            <person name="Eisen J.A."/>
        </authorList>
    </citation>
    <scope>NUCLEOTIDE SEQUENCE [LARGE SCALE GENOMIC DNA]</scope>
    <source>
        <strain evidence="4 5">DSM 18170</strain>
    </source>
</reference>
<dbReference type="GO" id="GO:0004316">
    <property type="term" value="F:3-oxoacyl-[acyl-carrier-protein] reductase (NADPH) activity"/>
    <property type="evidence" value="ECO:0007669"/>
    <property type="project" value="UniProtKB-EC"/>
</dbReference>
<dbReference type="EMBL" id="CP002530">
    <property type="protein sequence ID" value="ADY37809.1"/>
    <property type="molecule type" value="Genomic_DNA"/>
</dbReference>
<dbReference type="eggNOG" id="COG1028">
    <property type="taxonomic scope" value="Bacteria"/>
</dbReference>
<dbReference type="PANTHER" id="PTHR42879:SF2">
    <property type="entry name" value="3-OXOACYL-[ACYL-CARRIER-PROTEIN] REDUCTASE FABG"/>
    <property type="match status" value="1"/>
</dbReference>
<dbReference type="InterPro" id="IPR050259">
    <property type="entry name" value="SDR"/>
</dbReference>
<keyword evidence="2 4" id="KW-0560">Oxidoreductase</keyword>
<dbReference type="SMART" id="SM00822">
    <property type="entry name" value="PKS_KR"/>
    <property type="match status" value="1"/>
</dbReference>